<proteinExistence type="inferred from homology"/>
<dbReference type="RefSeq" id="XP_006686375.1">
    <property type="nucleotide sequence ID" value="XM_006686312.1"/>
</dbReference>
<evidence type="ECO:0000313" key="3">
    <source>
        <dbReference type="Proteomes" id="UP000000707"/>
    </source>
</evidence>
<dbReference type="GO" id="GO:0043001">
    <property type="term" value="P:Golgi to plasma membrane protein transport"/>
    <property type="evidence" value="ECO:0007669"/>
    <property type="project" value="TreeGrafter"/>
</dbReference>
<name>G3B322_CANTC</name>
<evidence type="ECO:0000256" key="1">
    <source>
        <dbReference type="ARBA" id="ARBA00024339"/>
    </source>
</evidence>
<protein>
    <submittedName>
        <fullName evidence="2">Uncharacterized protein</fullName>
    </submittedName>
</protein>
<dbReference type="PANTHER" id="PTHR13465:SF2">
    <property type="entry name" value="PHAGOSOME ASSEMBLY FACTOR 1"/>
    <property type="match status" value="1"/>
</dbReference>
<dbReference type="eggNOG" id="KOG2819">
    <property type="taxonomic scope" value="Eukaryota"/>
</dbReference>
<dbReference type="AlphaFoldDB" id="G3B322"/>
<dbReference type="KEGG" id="cten:18247260"/>
<evidence type="ECO:0000313" key="2">
    <source>
        <dbReference type="EMBL" id="EGV64061.1"/>
    </source>
</evidence>
<gene>
    <name evidence="2" type="ORF">CANTEDRAFT_114095</name>
</gene>
<comment type="similarity">
    <text evidence="1">Belongs to the PHAF1 family.</text>
</comment>
<dbReference type="Proteomes" id="UP000000707">
    <property type="component" value="Unassembled WGS sequence"/>
</dbReference>
<accession>G3B322</accession>
<organism evidence="3">
    <name type="scientific">Candida tenuis (strain ATCC 10573 / BCRC 21748 / CBS 615 / JCM 9827 / NBRC 10315 / NRRL Y-1498 / VKM Y-70)</name>
    <name type="common">Yeast</name>
    <name type="synonym">Yamadazyma tenuis</name>
    <dbReference type="NCBI Taxonomy" id="590646"/>
    <lineage>
        <taxon>Eukaryota</taxon>
        <taxon>Fungi</taxon>
        <taxon>Dikarya</taxon>
        <taxon>Ascomycota</taxon>
        <taxon>Saccharomycotina</taxon>
        <taxon>Pichiomycetes</taxon>
        <taxon>Debaryomycetaceae</taxon>
        <taxon>Yamadazyma</taxon>
    </lineage>
</organism>
<dbReference type="GO" id="GO:0005802">
    <property type="term" value="C:trans-Golgi network"/>
    <property type="evidence" value="ECO:0007669"/>
    <property type="project" value="TreeGrafter"/>
</dbReference>
<dbReference type="GeneID" id="18247260"/>
<dbReference type="HOGENOM" id="CLU_559104_0_0_1"/>
<dbReference type="PANTHER" id="PTHR13465">
    <property type="entry name" value="UPF0183 PROTEIN"/>
    <property type="match status" value="1"/>
</dbReference>
<dbReference type="EMBL" id="GL996521">
    <property type="protein sequence ID" value="EGV64061.1"/>
    <property type="molecule type" value="Genomic_DNA"/>
</dbReference>
<dbReference type="InterPro" id="IPR005373">
    <property type="entry name" value="PHAF1"/>
</dbReference>
<reference evidence="2 3" key="1">
    <citation type="journal article" date="2011" name="Proc. Natl. Acad. Sci. U.S.A.">
        <title>Comparative genomics of xylose-fermenting fungi for enhanced biofuel production.</title>
        <authorList>
            <person name="Wohlbach D.J."/>
            <person name="Kuo A."/>
            <person name="Sato T.K."/>
            <person name="Potts K.M."/>
            <person name="Salamov A.A."/>
            <person name="LaButti K.M."/>
            <person name="Sun H."/>
            <person name="Clum A."/>
            <person name="Pangilinan J.L."/>
            <person name="Lindquist E.A."/>
            <person name="Lucas S."/>
            <person name="Lapidus A."/>
            <person name="Jin M."/>
            <person name="Gunawan C."/>
            <person name="Balan V."/>
            <person name="Dale B.E."/>
            <person name="Jeffries T.W."/>
            <person name="Zinkel R."/>
            <person name="Barry K.W."/>
            <person name="Grigoriev I.V."/>
            <person name="Gasch A.P."/>
        </authorList>
    </citation>
    <scope>NUCLEOTIDE SEQUENCE [LARGE SCALE GENOMIC DNA]</scope>
    <source>
        <strain evidence="3">ATCC 10573 / BCRC 21748 / CBS 615 / JCM 9827 / NBRC 10315 / NRRL Y-1498 / VKM Y-70</strain>
    </source>
</reference>
<dbReference type="OrthoDB" id="411211at2759"/>
<sequence length="408" mass="46183">MTQTIKPGEGLNALKINDGLYSVLDRFKHEQLNLMYSSKDYLNTPIRLQIKNWGMTLLFQKDKLTLIEIQSFSCGINYSYNNINLNSLGSGITLKVIYNKVFGPTYPGKFINNYYILSYPGVSFKFDLSAIQSNKGFDPSLAYLLNSDKDVVCGEIFIFNSNSFDEFLHSMKTGSAAATPASSELSSITEVSQTCDPSFKVSANIKLGVIRLSFRNKEFLVTIGKTTQQEVLNFLGPPDDYFNKFDSRLLIHSNFFKRISTSHTSNKILKFHNYFKFGVDFLYDLNGNGVLSKVILHNGNIVESSSFSHWNKCNYEIYLGNDSSDTNPFDSYDMRIGCSHYFDQIPADFFAGGSKTPILLNRSESELINLDVIPINESNDWGQSKLYCFDHCIWEVLSNDCVSCVTIY</sequence>
<dbReference type="Pfam" id="PF03676">
    <property type="entry name" value="PHAF1"/>
    <property type="match status" value="1"/>
</dbReference>
<keyword evidence="3" id="KW-1185">Reference proteome</keyword>
<dbReference type="InterPro" id="IPR039156">
    <property type="entry name" value="PHAF1/BROMI"/>
</dbReference>